<dbReference type="EMBL" id="JAHWZY010000008">
    <property type="protein sequence ID" value="MEZ3179217.1"/>
    <property type="molecule type" value="Genomic_DNA"/>
</dbReference>
<keyword evidence="2" id="KW-1185">Reference proteome</keyword>
<protein>
    <submittedName>
        <fullName evidence="1">Uncharacterized protein</fullName>
    </submittedName>
</protein>
<name>A0ABV4IZN2_9ACTN</name>
<organism evidence="1 2">
    <name type="scientific">Streptomyces pimonensis</name>
    <dbReference type="NCBI Taxonomy" id="2860288"/>
    <lineage>
        <taxon>Bacteria</taxon>
        <taxon>Bacillati</taxon>
        <taxon>Actinomycetota</taxon>
        <taxon>Actinomycetes</taxon>
        <taxon>Kitasatosporales</taxon>
        <taxon>Streptomycetaceae</taxon>
        <taxon>Streptomyces</taxon>
    </lineage>
</organism>
<gene>
    <name evidence="1" type="ORF">KYY02_11105</name>
</gene>
<sequence length="23" mass="2723">MLQVEHGPMDFQAREPVPRTVWV</sequence>
<proteinExistence type="predicted"/>
<reference evidence="1 2" key="1">
    <citation type="journal article" date="2021" name="Res Sq">
        <title>Streptomyces Pimoensis sp. nov., Isolated From the Taklimakan Desert in Xinjiang, China.</title>
        <authorList>
            <person name="Zhang P."/>
            <person name="Luo X."/>
            <person name="Luo X."/>
            <person name="Liu Z."/>
            <person name="Xia Z."/>
            <person name="Wan C."/>
            <person name="zhang L."/>
        </authorList>
    </citation>
    <scope>NUCLEOTIDE SEQUENCE [LARGE SCALE GENOMIC DNA]</scope>
    <source>
        <strain evidence="1 2">TRM75549</strain>
    </source>
</reference>
<evidence type="ECO:0000313" key="1">
    <source>
        <dbReference type="EMBL" id="MEZ3179217.1"/>
    </source>
</evidence>
<dbReference type="Proteomes" id="UP001567537">
    <property type="component" value="Unassembled WGS sequence"/>
</dbReference>
<accession>A0ABV4IZN2</accession>
<evidence type="ECO:0000313" key="2">
    <source>
        <dbReference type="Proteomes" id="UP001567537"/>
    </source>
</evidence>
<comment type="caution">
    <text evidence="1">The sequence shown here is derived from an EMBL/GenBank/DDBJ whole genome shotgun (WGS) entry which is preliminary data.</text>
</comment>